<dbReference type="RefSeq" id="WP_139192368.1">
    <property type="nucleotide sequence ID" value="NZ_CP191425.1"/>
</dbReference>
<reference evidence="3 4" key="1">
    <citation type="submission" date="2019-11" db="EMBL/GenBank/DDBJ databases">
        <title>Whole-genome sequencing of Allorhizobium vitis.</title>
        <authorList>
            <person name="Gan H.M."/>
            <person name="Savka M.A."/>
        </authorList>
    </citation>
    <scope>NUCLEOTIDE SEQUENCE [LARGE SCALE GENOMIC DNA]</scope>
    <source>
        <strain evidence="2 4">RF2/1</strain>
        <strain evidence="1 3">T1/7</strain>
    </source>
</reference>
<dbReference type="Proteomes" id="UP000179454">
    <property type="component" value="Unassembled WGS sequence"/>
</dbReference>
<evidence type="ECO:0000313" key="1">
    <source>
        <dbReference type="EMBL" id="MUO44233.1"/>
    </source>
</evidence>
<organism evidence="2 4">
    <name type="scientific">Agrobacterium vitis</name>
    <name type="common">Rhizobium vitis</name>
    <dbReference type="NCBI Taxonomy" id="373"/>
    <lineage>
        <taxon>Bacteria</taxon>
        <taxon>Pseudomonadati</taxon>
        <taxon>Pseudomonadota</taxon>
        <taxon>Alphaproteobacteria</taxon>
        <taxon>Hyphomicrobiales</taxon>
        <taxon>Rhizobiaceae</taxon>
        <taxon>Rhizobium/Agrobacterium group</taxon>
        <taxon>Agrobacterium</taxon>
    </lineage>
</organism>
<evidence type="ECO:0000313" key="4">
    <source>
        <dbReference type="Proteomes" id="UP000179536"/>
    </source>
</evidence>
<evidence type="ECO:0000313" key="2">
    <source>
        <dbReference type="EMBL" id="MUP12319.1"/>
    </source>
</evidence>
<name>A0ABD6HCD3_AGRVI</name>
<sequence>MLLAQGLERSVPELLGVAAMALDVIADEALPELALLPTHTAIGFPLQLERPDGSPPRGVIPRAPALGLI</sequence>
<dbReference type="Proteomes" id="UP000179536">
    <property type="component" value="Unassembled WGS sequence"/>
</dbReference>
<comment type="caution">
    <text evidence="2">The sequence shown here is derived from an EMBL/GenBank/DDBJ whole genome shotgun (WGS) entry which is preliminary data.</text>
</comment>
<accession>A0ABD6HCD3</accession>
<dbReference type="EMBL" id="MBFA02000016">
    <property type="protein sequence ID" value="MUP12319.1"/>
    <property type="molecule type" value="Genomic_DNA"/>
</dbReference>
<dbReference type="AlphaFoldDB" id="A0ABD6HCD3"/>
<evidence type="ECO:0000313" key="3">
    <source>
        <dbReference type="Proteomes" id="UP000179454"/>
    </source>
</evidence>
<gene>
    <name evidence="2" type="ORF">BBK91_020880</name>
    <name evidence="1" type="ORF">BBL17_020880</name>
</gene>
<keyword evidence="3" id="KW-1185">Reference proteome</keyword>
<proteinExistence type="predicted"/>
<dbReference type="EMBL" id="MBFE02000017">
    <property type="protein sequence ID" value="MUO44233.1"/>
    <property type="molecule type" value="Genomic_DNA"/>
</dbReference>
<protein>
    <submittedName>
        <fullName evidence="2">Uncharacterized protein</fullName>
    </submittedName>
</protein>